<name>F8P9I0_SERL9</name>
<organism>
    <name type="scientific">Serpula lacrymans var. lacrymans (strain S7.9)</name>
    <name type="common">Dry rot fungus</name>
    <dbReference type="NCBI Taxonomy" id="578457"/>
    <lineage>
        <taxon>Eukaryota</taxon>
        <taxon>Fungi</taxon>
        <taxon>Dikarya</taxon>
        <taxon>Basidiomycota</taxon>
        <taxon>Agaricomycotina</taxon>
        <taxon>Agaricomycetes</taxon>
        <taxon>Agaricomycetidae</taxon>
        <taxon>Boletales</taxon>
        <taxon>Coniophorineae</taxon>
        <taxon>Serpulaceae</taxon>
        <taxon>Serpula</taxon>
    </lineage>
</organism>
<dbReference type="RefSeq" id="XP_007323054.1">
    <property type="nucleotide sequence ID" value="XM_007322992.1"/>
</dbReference>
<dbReference type="OrthoDB" id="2581067at2759"/>
<reference evidence="2" key="1">
    <citation type="submission" date="2011-04" db="EMBL/GenBank/DDBJ databases">
        <title>Evolution of plant cell wall degrading machinery underlies the functional diversity of forest fungi.</title>
        <authorList>
            <consortium name="US DOE Joint Genome Institute (JGI-PGF)"/>
            <person name="Eastwood D.C."/>
            <person name="Floudas D."/>
            <person name="Binder M."/>
            <person name="Majcherczyk A."/>
            <person name="Schneider P."/>
            <person name="Aerts A."/>
            <person name="Asiegbu F.O."/>
            <person name="Baker S.E."/>
            <person name="Barry K."/>
            <person name="Bendiksby M."/>
            <person name="Blumentritt M."/>
            <person name="Coutinho P.M."/>
            <person name="Cullen D."/>
            <person name="Cullen D."/>
            <person name="Gathman A."/>
            <person name="Goodell B."/>
            <person name="Henrissat B."/>
            <person name="Ihrmark K."/>
            <person name="Kauserud H."/>
            <person name="Kohler A."/>
            <person name="LaButti K."/>
            <person name="Lapidus A."/>
            <person name="Lavin J.L."/>
            <person name="Lee Y.-H."/>
            <person name="Lindquist E."/>
            <person name="Lilly W."/>
            <person name="Lucas S."/>
            <person name="Morin E."/>
            <person name="Murat C."/>
            <person name="Oguiza J.A."/>
            <person name="Park J."/>
            <person name="Pisabarro A.G."/>
            <person name="Riley R."/>
            <person name="Rosling A."/>
            <person name="Salamov A."/>
            <person name="Schmidt O."/>
            <person name="Schmutz J."/>
            <person name="Skrede I."/>
            <person name="Stenlid J."/>
            <person name="Wiebenga A."/>
            <person name="Xie X."/>
            <person name="Kues U."/>
            <person name="Hibbett D.S."/>
            <person name="Hoffmeister D."/>
            <person name="Hogberg N."/>
            <person name="Martin F."/>
            <person name="Grigoriev I.V."/>
            <person name="Watkinson S.C."/>
        </authorList>
    </citation>
    <scope>NUCLEOTIDE SEQUENCE</scope>
    <source>
        <strain evidence="2">S7.9</strain>
    </source>
</reference>
<protein>
    <submittedName>
        <fullName evidence="2">Uncharacterized protein</fullName>
    </submittedName>
</protein>
<keyword evidence="1" id="KW-0732">Signal</keyword>
<evidence type="ECO:0000313" key="2">
    <source>
        <dbReference type="EMBL" id="EGO20309.1"/>
    </source>
</evidence>
<feature type="chain" id="PRO_5003376594" evidence="1">
    <location>
        <begin position="25"/>
        <end position="200"/>
    </location>
</feature>
<dbReference type="HOGENOM" id="CLU_115517_0_0_1"/>
<dbReference type="EMBL" id="GL945441">
    <property type="protein sequence ID" value="EGO20309.1"/>
    <property type="molecule type" value="Genomic_DNA"/>
</dbReference>
<dbReference type="Proteomes" id="UP000008064">
    <property type="component" value="Unassembled WGS sequence"/>
</dbReference>
<dbReference type="PROSITE" id="PS51257">
    <property type="entry name" value="PROKAR_LIPOPROTEIN"/>
    <property type="match status" value="1"/>
</dbReference>
<proteinExistence type="predicted"/>
<sequence length="200" mass="20947">MHSSWSRIAVALLVLLISCLTTKAQTAAMSSYFIINQPGASSSWKNGSPYPVMWTKGLLDGVNSFDVEITRLSEDGLYYVARNVPAKPNVLNILLQDVPVGDDYFVICLNSTAGITYAVSSRFSVVASNSSASQPSPYASAPTVTVSGAPNPVQEFLSTLGPSNGGAAPGWASLKGWSPQLMGMGITLAAAILGGTLTIW</sequence>
<dbReference type="KEGG" id="sla:SERLADRAFT_477748"/>
<gene>
    <name evidence="2" type="ORF">SERLADRAFT_477748</name>
</gene>
<accession>F8P9I0</accession>
<feature type="signal peptide" evidence="1">
    <location>
        <begin position="1"/>
        <end position="24"/>
    </location>
</feature>
<dbReference type="GeneID" id="18821062"/>
<dbReference type="AlphaFoldDB" id="F8P9I0"/>
<evidence type="ECO:0000256" key="1">
    <source>
        <dbReference type="SAM" id="SignalP"/>
    </source>
</evidence>